<organism evidence="2 3">
    <name type="scientific">Cutaneotrichosporon oleaginosum</name>
    <dbReference type="NCBI Taxonomy" id="879819"/>
    <lineage>
        <taxon>Eukaryota</taxon>
        <taxon>Fungi</taxon>
        <taxon>Dikarya</taxon>
        <taxon>Basidiomycota</taxon>
        <taxon>Agaricomycotina</taxon>
        <taxon>Tremellomycetes</taxon>
        <taxon>Trichosporonales</taxon>
        <taxon>Trichosporonaceae</taxon>
        <taxon>Cutaneotrichosporon</taxon>
    </lineage>
</organism>
<dbReference type="AlphaFoldDB" id="A0A0J0XML5"/>
<dbReference type="GeneID" id="28987278"/>
<protein>
    <submittedName>
        <fullName evidence="2">Uncharacterized protein</fullName>
    </submittedName>
</protein>
<dbReference type="Proteomes" id="UP000053611">
    <property type="component" value="Unassembled WGS sequence"/>
</dbReference>
<feature type="region of interest" description="Disordered" evidence="1">
    <location>
        <begin position="402"/>
        <end position="440"/>
    </location>
</feature>
<evidence type="ECO:0000313" key="2">
    <source>
        <dbReference type="EMBL" id="KLT42332.1"/>
    </source>
</evidence>
<sequence length="440" mass="47808">MSFPRHPTTPFPTANRRSYELRRTPSLRTLLSTARTHLLLTPFDPALLLAVLPHLPRSDKATLLRLNTAFYWLVSPVLHTHLILPRAPWPRLRPLVPAPREYEDWLTAHPPEAWVHTLDVHAHPSRRCMRAHAHETDTEYAPPTHNCPERIPFLPRIRTLRVHAPLHTDTGQRDIVPQCAALQNVRAPKLVLVGAPCSSPLTSLPYATLAAVDHYVLLLAPDDNVDPLAPVLLASAIASDIAHTTACSATLVLVPPVPWMEFRTPGGDSDVHQSWAGRMLAELAAHLAHLPLTVRIVNAGAVDHRTLGTDAWDPVRGQALLETHFRNALRAEGRSCCTVEFVDMPTYLLDAPADELGERLEEWRTSAGTGVGVGGGAGAPEVQAHPEAAAREFEPVAEDATACGTGAAHARKPDSVTADAVGPGVTDRVYGASGCAPRER</sequence>
<proteinExistence type="predicted"/>
<name>A0A0J0XML5_9TREE</name>
<dbReference type="EMBL" id="KQ087206">
    <property type="protein sequence ID" value="KLT42332.1"/>
    <property type="molecule type" value="Genomic_DNA"/>
</dbReference>
<accession>A0A0J0XML5</accession>
<gene>
    <name evidence="2" type="ORF">CC85DRAFT_328235</name>
</gene>
<keyword evidence="3" id="KW-1185">Reference proteome</keyword>
<dbReference type="RefSeq" id="XP_018278823.1">
    <property type="nucleotide sequence ID" value="XM_018426675.1"/>
</dbReference>
<reference evidence="2 3" key="1">
    <citation type="submission" date="2015-03" db="EMBL/GenBank/DDBJ databases">
        <title>Genomics and transcriptomics of the oil-accumulating basidiomycete yeast T. oleaginosus allow insights into substrate utilization and the diverse evolutionary trajectories of mating systems in fungi.</title>
        <authorList>
            <consortium name="DOE Joint Genome Institute"/>
            <person name="Kourist R."/>
            <person name="Kracht O."/>
            <person name="Bracharz F."/>
            <person name="Lipzen A."/>
            <person name="Nolan M."/>
            <person name="Ohm R."/>
            <person name="Grigoriev I."/>
            <person name="Sun S."/>
            <person name="Heitman J."/>
            <person name="Bruck T."/>
            <person name="Nowrousian M."/>
        </authorList>
    </citation>
    <scope>NUCLEOTIDE SEQUENCE [LARGE SCALE GENOMIC DNA]</scope>
    <source>
        <strain evidence="2 3">IBC0246</strain>
    </source>
</reference>
<evidence type="ECO:0000313" key="3">
    <source>
        <dbReference type="Proteomes" id="UP000053611"/>
    </source>
</evidence>
<evidence type="ECO:0000256" key="1">
    <source>
        <dbReference type="SAM" id="MobiDB-lite"/>
    </source>
</evidence>